<dbReference type="PANTHER" id="PTHR30068">
    <property type="entry name" value="URONATE ISOMERASE"/>
    <property type="match status" value="1"/>
</dbReference>
<dbReference type="GO" id="GO:0019698">
    <property type="term" value="P:D-galacturonate catabolic process"/>
    <property type="evidence" value="ECO:0007669"/>
    <property type="project" value="TreeGrafter"/>
</dbReference>
<sequence length="390" mass="44939">MVDLSEFESISPYTDEEAVEALGKVADNPVITEVSQYFFPDESPDFLRNLLKRVRGIDDFQIMVMSKVVEWVLDHTAHIFSYDGVSNIDKKRGKFLALSNHRDIILDPAITQLVLYRNGIPMTEIAVGDNLITNKFIEYLIRSNRMIKVVRGISARELYLSSQMLSKYIRLNITEQKSSIWLAQRQGRTKDGLDMTEQGLLKMLDMSGTSDFRKNFEELNIIPMSISYEIEPCDVLKARELLISRSRKYVKAPGEDLNSILTGIKQQKGNIHLNIGKPLTSEEIAVASLCDKNDRYQLIRHAVDLRVIEGYRLWKTNFLAYDMVTGTGKYSDRYTKDDVESFTGYMEHQLDTVEKELDRNDLRTIFLHIYANPVVSKEMLREKNTLPGWK</sequence>
<dbReference type="PANTHER" id="PTHR30068:SF3">
    <property type="entry name" value="PHOSPHOLIPID_GLYCEROL ACYLTRANSFERASE DOMAIN-CONTAINING PROTEIN"/>
    <property type="match status" value="1"/>
</dbReference>
<dbReference type="GO" id="GO:0042840">
    <property type="term" value="P:D-glucuronate catabolic process"/>
    <property type="evidence" value="ECO:0007669"/>
    <property type="project" value="TreeGrafter"/>
</dbReference>
<protein>
    <submittedName>
        <fullName evidence="1">Acyltransferase</fullName>
    </submittedName>
</protein>
<dbReference type="Proteomes" id="UP000823771">
    <property type="component" value="Unassembled WGS sequence"/>
</dbReference>
<reference evidence="1" key="1">
    <citation type="submission" date="2020-10" db="EMBL/GenBank/DDBJ databases">
        <authorList>
            <person name="Gilroy R."/>
        </authorList>
    </citation>
    <scope>NUCLEOTIDE SEQUENCE</scope>
    <source>
        <strain evidence="1">2478</strain>
    </source>
</reference>
<keyword evidence="1" id="KW-0012">Acyltransferase</keyword>
<keyword evidence="1" id="KW-0808">Transferase</keyword>
<dbReference type="EMBL" id="JADILZ010000110">
    <property type="protein sequence ID" value="MBO8479446.1"/>
    <property type="molecule type" value="Genomic_DNA"/>
</dbReference>
<gene>
    <name evidence="1" type="ORF">IAB80_11265</name>
</gene>
<name>A0A9D9NMZ8_9BACT</name>
<comment type="caution">
    <text evidence="1">The sequence shown here is derived from an EMBL/GenBank/DDBJ whole genome shotgun (WGS) entry which is preliminary data.</text>
</comment>
<dbReference type="GO" id="GO:0016746">
    <property type="term" value="F:acyltransferase activity"/>
    <property type="evidence" value="ECO:0007669"/>
    <property type="project" value="UniProtKB-KW"/>
</dbReference>
<proteinExistence type="predicted"/>
<reference evidence="1" key="2">
    <citation type="journal article" date="2021" name="PeerJ">
        <title>Extensive microbial diversity within the chicken gut microbiome revealed by metagenomics and culture.</title>
        <authorList>
            <person name="Gilroy R."/>
            <person name="Ravi A."/>
            <person name="Getino M."/>
            <person name="Pursley I."/>
            <person name="Horton D.L."/>
            <person name="Alikhan N.F."/>
            <person name="Baker D."/>
            <person name="Gharbi K."/>
            <person name="Hall N."/>
            <person name="Watson M."/>
            <person name="Adriaenssens E.M."/>
            <person name="Foster-Nyarko E."/>
            <person name="Jarju S."/>
            <person name="Secka A."/>
            <person name="Antonio M."/>
            <person name="Oren A."/>
            <person name="Chaudhuri R.R."/>
            <person name="La Ragione R."/>
            <person name="Hildebrand F."/>
            <person name="Pallen M.J."/>
        </authorList>
    </citation>
    <scope>NUCLEOTIDE SEQUENCE</scope>
    <source>
        <strain evidence="1">2478</strain>
    </source>
</reference>
<accession>A0A9D9NMZ8</accession>
<organism evidence="1 2">
    <name type="scientific">Candidatus Cryptobacteroides excrementipullorum</name>
    <dbReference type="NCBI Taxonomy" id="2840761"/>
    <lineage>
        <taxon>Bacteria</taxon>
        <taxon>Pseudomonadati</taxon>
        <taxon>Bacteroidota</taxon>
        <taxon>Bacteroidia</taxon>
        <taxon>Bacteroidales</taxon>
        <taxon>Candidatus Cryptobacteroides</taxon>
    </lineage>
</organism>
<evidence type="ECO:0000313" key="1">
    <source>
        <dbReference type="EMBL" id="MBO8479446.1"/>
    </source>
</evidence>
<evidence type="ECO:0000313" key="2">
    <source>
        <dbReference type="Proteomes" id="UP000823771"/>
    </source>
</evidence>
<dbReference type="AlphaFoldDB" id="A0A9D9NMZ8"/>